<evidence type="ECO:0000313" key="2">
    <source>
        <dbReference type="Proteomes" id="UP000059074"/>
    </source>
</evidence>
<protein>
    <submittedName>
        <fullName evidence="1">Uncharacterized protein</fullName>
    </submittedName>
</protein>
<dbReference type="AlphaFoldDB" id="A0A120CTA1"/>
<name>A0A120CTA1_HYPSL</name>
<dbReference type="PATRIC" id="fig|121290.4.peg.792"/>
<comment type="caution">
    <text evidence="1">The sequence shown here is derived from an EMBL/GenBank/DDBJ whole genome shotgun (WGS) entry which is preliminary data.</text>
</comment>
<proteinExistence type="predicted"/>
<sequence length="71" mass="8122">MEEAFAMSNLVDLDAERQRRNHTQCKEQHEPEMWCCDCGCITFYQWSTGAIQCAACKVVQNGLDAPSLPRR</sequence>
<organism evidence="1 2">
    <name type="scientific">Hyphomicrobium sulfonivorans</name>
    <dbReference type="NCBI Taxonomy" id="121290"/>
    <lineage>
        <taxon>Bacteria</taxon>
        <taxon>Pseudomonadati</taxon>
        <taxon>Pseudomonadota</taxon>
        <taxon>Alphaproteobacteria</taxon>
        <taxon>Hyphomicrobiales</taxon>
        <taxon>Hyphomicrobiaceae</taxon>
        <taxon>Hyphomicrobium</taxon>
    </lineage>
</organism>
<accession>A0A120CTA1</accession>
<evidence type="ECO:0000313" key="1">
    <source>
        <dbReference type="EMBL" id="KWT64347.1"/>
    </source>
</evidence>
<dbReference type="EMBL" id="LMTR01000093">
    <property type="protein sequence ID" value="KWT64347.1"/>
    <property type="molecule type" value="Genomic_DNA"/>
</dbReference>
<reference evidence="1 2" key="1">
    <citation type="submission" date="2015-10" db="EMBL/GenBank/DDBJ databases">
        <title>Transcriptomic analysis of a linuron degrading triple-species bacterial consortium.</title>
        <authorList>
            <person name="Albers P."/>
        </authorList>
    </citation>
    <scope>NUCLEOTIDE SEQUENCE [LARGE SCALE GENOMIC DNA]</scope>
    <source>
        <strain evidence="1 2">WDL6</strain>
    </source>
</reference>
<keyword evidence="2" id="KW-1185">Reference proteome</keyword>
<gene>
    <name evidence="1" type="ORF">APY04_3359</name>
</gene>
<dbReference type="Proteomes" id="UP000059074">
    <property type="component" value="Unassembled WGS sequence"/>
</dbReference>